<evidence type="ECO:0000259" key="10">
    <source>
        <dbReference type="PROSITE" id="PS51456"/>
    </source>
</evidence>
<organism evidence="12 13">
    <name type="scientific">Wickerhamomyces mucosus</name>
    <dbReference type="NCBI Taxonomy" id="1378264"/>
    <lineage>
        <taxon>Eukaryota</taxon>
        <taxon>Fungi</taxon>
        <taxon>Dikarya</taxon>
        <taxon>Ascomycota</taxon>
        <taxon>Saccharomycotina</taxon>
        <taxon>Saccharomycetes</taxon>
        <taxon>Phaffomycetales</taxon>
        <taxon>Wickerhamomycetaceae</taxon>
        <taxon>Wickerhamomyces</taxon>
    </lineage>
</organism>
<dbReference type="PRINTS" id="PR00193">
    <property type="entry name" value="MYOSINHEAVY"/>
</dbReference>
<feature type="coiled-coil region" evidence="9">
    <location>
        <begin position="1322"/>
        <end position="1349"/>
    </location>
</feature>
<feature type="coiled-coil region" evidence="9">
    <location>
        <begin position="1852"/>
        <end position="1886"/>
    </location>
</feature>
<dbReference type="GO" id="GO:0051015">
    <property type="term" value="F:actin filament binding"/>
    <property type="evidence" value="ECO:0007669"/>
    <property type="project" value="TreeGrafter"/>
</dbReference>
<dbReference type="PANTHER" id="PTHR13140">
    <property type="entry name" value="MYOSIN"/>
    <property type="match status" value="1"/>
</dbReference>
<dbReference type="PANTHER" id="PTHR13140:SF857">
    <property type="entry name" value="MYOSIN-11"/>
    <property type="match status" value="1"/>
</dbReference>
<dbReference type="InterPro" id="IPR001609">
    <property type="entry name" value="Myosin_head_motor_dom-like"/>
</dbReference>
<feature type="region of interest" description="Actin-binding" evidence="8">
    <location>
        <begin position="603"/>
        <end position="625"/>
    </location>
</feature>
<feature type="coiled-coil region" evidence="9">
    <location>
        <begin position="948"/>
        <end position="1014"/>
    </location>
</feature>
<evidence type="ECO:0000256" key="5">
    <source>
        <dbReference type="ARBA" id="ARBA00023123"/>
    </source>
</evidence>
<dbReference type="InterPro" id="IPR004009">
    <property type="entry name" value="SH3_Myosin"/>
</dbReference>
<evidence type="ECO:0000313" key="13">
    <source>
        <dbReference type="Proteomes" id="UP000769528"/>
    </source>
</evidence>
<dbReference type="FunFam" id="1.10.10.820:FF:000001">
    <property type="entry name" value="Myosin heavy chain"/>
    <property type="match status" value="1"/>
</dbReference>
<evidence type="ECO:0000259" key="11">
    <source>
        <dbReference type="PROSITE" id="PS51844"/>
    </source>
</evidence>
<reference evidence="12" key="1">
    <citation type="journal article" date="2021" name="Open Biol.">
        <title>Shared evolutionary footprints suggest mitochondrial oxidative damage underlies multiple complex I losses in fungi.</title>
        <authorList>
            <person name="Schikora-Tamarit M.A."/>
            <person name="Marcet-Houben M."/>
            <person name="Nosek J."/>
            <person name="Gabaldon T."/>
        </authorList>
    </citation>
    <scope>NUCLEOTIDE SEQUENCE</scope>
    <source>
        <strain evidence="12">CBS6341</strain>
    </source>
</reference>
<evidence type="ECO:0008006" key="14">
    <source>
        <dbReference type="Google" id="ProtNLM"/>
    </source>
</evidence>
<dbReference type="GO" id="GO:0005524">
    <property type="term" value="F:ATP binding"/>
    <property type="evidence" value="ECO:0007669"/>
    <property type="project" value="UniProtKB-UniRule"/>
</dbReference>
<reference evidence="12" key="2">
    <citation type="submission" date="2021-01" db="EMBL/GenBank/DDBJ databases">
        <authorList>
            <person name="Schikora-Tamarit M.A."/>
        </authorList>
    </citation>
    <scope>NUCLEOTIDE SEQUENCE</scope>
    <source>
        <strain evidence="12">CBS6341</strain>
    </source>
</reference>
<feature type="binding site" evidence="8">
    <location>
        <begin position="151"/>
        <end position="158"/>
    </location>
    <ligand>
        <name>ATP</name>
        <dbReference type="ChEBI" id="CHEBI:30616"/>
    </ligand>
</feature>
<name>A0A9P8TC46_9ASCO</name>
<feature type="coiled-coil region" evidence="9">
    <location>
        <begin position="1742"/>
        <end position="1769"/>
    </location>
</feature>
<dbReference type="GO" id="GO:0016020">
    <property type="term" value="C:membrane"/>
    <property type="evidence" value="ECO:0007669"/>
    <property type="project" value="TreeGrafter"/>
</dbReference>
<evidence type="ECO:0000256" key="1">
    <source>
        <dbReference type="ARBA" id="ARBA00008314"/>
    </source>
</evidence>
<evidence type="ECO:0000256" key="7">
    <source>
        <dbReference type="ARBA" id="ARBA00023203"/>
    </source>
</evidence>
<keyword evidence="7 8" id="KW-0009">Actin-binding</keyword>
<feature type="domain" description="Myosin N-terminal SH3-like" evidence="11">
    <location>
        <begin position="4"/>
        <end position="54"/>
    </location>
</feature>
<dbReference type="GO" id="GO:0007015">
    <property type="term" value="P:actin filament organization"/>
    <property type="evidence" value="ECO:0007669"/>
    <property type="project" value="TreeGrafter"/>
</dbReference>
<keyword evidence="5 8" id="KW-0518">Myosin</keyword>
<dbReference type="Gene3D" id="1.20.5.4820">
    <property type="match status" value="1"/>
</dbReference>
<dbReference type="Proteomes" id="UP000769528">
    <property type="component" value="Unassembled WGS sequence"/>
</dbReference>
<keyword evidence="2 8" id="KW-0547">Nucleotide-binding</keyword>
<keyword evidence="4 9" id="KW-0175">Coiled coil</keyword>
<dbReference type="GO" id="GO:0000146">
    <property type="term" value="F:microfilament motor activity"/>
    <property type="evidence" value="ECO:0007669"/>
    <property type="project" value="TreeGrafter"/>
</dbReference>
<feature type="coiled-coil region" evidence="9">
    <location>
        <begin position="1064"/>
        <end position="1200"/>
    </location>
</feature>
<dbReference type="SUPFAM" id="SSF52540">
    <property type="entry name" value="P-loop containing nucleoside triphosphate hydrolases"/>
    <property type="match status" value="1"/>
</dbReference>
<dbReference type="Gene3D" id="1.20.120.720">
    <property type="entry name" value="Myosin VI head, motor domain, U50 subdomain"/>
    <property type="match status" value="1"/>
</dbReference>
<dbReference type="InterPro" id="IPR027417">
    <property type="entry name" value="P-loop_NTPase"/>
</dbReference>
<evidence type="ECO:0000256" key="6">
    <source>
        <dbReference type="ARBA" id="ARBA00023175"/>
    </source>
</evidence>
<keyword evidence="3 8" id="KW-0067">ATP-binding</keyword>
<evidence type="ECO:0000313" key="12">
    <source>
        <dbReference type="EMBL" id="KAH3673070.1"/>
    </source>
</evidence>
<dbReference type="EMBL" id="JAEUBF010001057">
    <property type="protein sequence ID" value="KAH3673070.1"/>
    <property type="molecule type" value="Genomic_DNA"/>
</dbReference>
<dbReference type="GO" id="GO:0016459">
    <property type="term" value="C:myosin complex"/>
    <property type="evidence" value="ECO:0007669"/>
    <property type="project" value="UniProtKB-KW"/>
</dbReference>
<evidence type="ECO:0000256" key="3">
    <source>
        <dbReference type="ARBA" id="ARBA00022840"/>
    </source>
</evidence>
<feature type="domain" description="Myosin motor" evidence="10">
    <location>
        <begin position="58"/>
        <end position="723"/>
    </location>
</feature>
<dbReference type="Pfam" id="PF00063">
    <property type="entry name" value="Myosin_head"/>
    <property type="match status" value="1"/>
</dbReference>
<proteinExistence type="inferred from homology"/>
<dbReference type="SMART" id="SM00242">
    <property type="entry name" value="MYSc"/>
    <property type="match status" value="1"/>
</dbReference>
<keyword evidence="6 8" id="KW-0505">Motor protein</keyword>
<evidence type="ECO:0000256" key="9">
    <source>
        <dbReference type="SAM" id="Coils"/>
    </source>
</evidence>
<dbReference type="Gene3D" id="1.10.10.820">
    <property type="match status" value="1"/>
</dbReference>
<dbReference type="PROSITE" id="PS51456">
    <property type="entry name" value="MYOSIN_MOTOR"/>
    <property type="match status" value="1"/>
</dbReference>
<comment type="caution">
    <text evidence="12">The sequence shown here is derived from an EMBL/GenBank/DDBJ whole genome shotgun (WGS) entry which is preliminary data.</text>
</comment>
<dbReference type="GO" id="GO:0005737">
    <property type="term" value="C:cytoplasm"/>
    <property type="evidence" value="ECO:0007669"/>
    <property type="project" value="TreeGrafter"/>
</dbReference>
<sequence>MDTETRSWVWVPNKNEVFKKGYIVETVDSDKVKVRFEDGSDETIESNKLGEVNPSKFDKANDIAELTFLNEPSVLHNLERRYKEDLIYTYSGLFLVAINPYSKLSIYSDDYINMYHNVPKADTKPHIFSETESAYQSLLSEKKDQSILVTGESGAGKTENTKKILRYLAAITSKHTPNEQSFEQKIIEANPIIEAFGNSQTVRNNNSSRFGKFIKVEFDIEGKIAGAHIDWYLLEKSRVVNHAKNERSYHIFYQILSGLNDEELNSLGLNKSIDNYNYLKNGNFIIPGVNDKKEFQNLKASLDIMGIAKSKYFEIFKIIAIILHIGNIEFQSMKSDQANFKSSVETLCNLLGVSVVSFSDSILRPKVKAGKERVKQSKNAKQARFALDALSKSLYEKVFKYLVDAINENLNKESQSQNFIGVLDIAGFEIFNDNSFEQLCINYTNEKLQQFFNHHMFVLEQNEYIQEDIEWDFIDFGLDLQQTIDLIEKQAPIGIFSILDEECIVPKSSDESFFDKLNQYCNKKTNRFKPSKFANKFTLKHYAGDVEYSTENWIEKNRDPLSDNILEILASSSTPFIAELYSGNESQRSSSFRTVAQKHKEQLNHLLQLLSETHPHFVRCIIPNPKKKPKSFDKKLVLEQLKCNGVLEGIRIVRSGFPNRIFFKEFYTRYRILTKETDFDRPLKDNCQVILKSLKLDKDNYKVGSTKVFFKAGILAELEMRRDQQLKTILTHFKAICKGVVKRRLIKKDLQKAQASQVIMKAFKVYTKLNQNPWAVLHNNLKPMLESSNQVRRAKESADQLANIEKKLIDSQAENCSLIERHTLKETELKKVIELLETERSAKREALILHENHKLQKKSLEAELEEKISIIHTLNTESSNFQKAQAELEEKVKQYQKDLDSSHESLRTLQNEKSNLIVSLEDSQKSLKIANDNNAKEVSDRKRTHDELILLQQAIKSKELTIKDLKETTAESKKIKETELQELTKTFNSSLEKFKNLQTQNIRTKAELEKSQRLLLETNAILSEKKIELESAIKNGNDNLLKLKALETETSLLRKSEANSSDDLTKIQKEVKQLLTKNRQLEHEALEARQLLERKISDDVAFNRGKPKYDTDIANFKLEIESLKLEISQERSRNYNLARQLKDAKSENDDLVKDRKALDVRTAQGAFRSRSLNSHPDTDLERLRDDKEQLLREYISIKLQLNEKSALLKKEAIDKCKLKADLKTTQTRLASETFDKQQTKIQLDKLRRAVDMKIAPLELDENYSRLNDENKRLQGEVQKLTVDAELSRKASLRASKLYSEETIQKRALRDTNSLDTVISRDLKTYKAKFEASEARSRFLERELKEITRHESHNPNRAVPPHKTKQEHSELLQVYHETSNILSETRRELTSSKSRIIALEQEIVDCKYIIESYKNKGVEALSNQLAREELAKAQVKLEALISKNSDLSKSVKLYKGRSDEYFKQLENSEISIKEAQYSEEFLKRQLQESTESLEKIKSDLKVREREISKLNLSINHLETFKEESQSTISKLESSNRLLKDEIQHYHERLVDNNSADKVRFEKQLNNLNDRLTYSLREETELRKTVGSLEIELDTLRSQKNEEISELRKESVYHFKLSNDLKAENSKVVASQKDLEIKLRSLMKQIGNLNESVDSLIKERDSLQGDKAKLEERIQSISNEYSGFLNQNTSAENAKDELMEKIKTHQDEIESLKSENKKGREYNEKLNSFIDDEKQKNVILLEENQSLGTFNKSLKERIKELEEKLNFNHDEVWVERLSKLETKLQSETNSKLDVMKEYKIMEKNIQHLQQVTENQAKQIAQHTDETSKYQMKISELFGAIQKWQVADSNSKVYLKRAEREINYLKDHSQELEKELEDWQAKFDVLSARKQSRQAEEILI</sequence>
<accession>A0A9P8TC46</accession>
<evidence type="ECO:0000256" key="4">
    <source>
        <dbReference type="ARBA" id="ARBA00023054"/>
    </source>
</evidence>
<feature type="coiled-coil region" evidence="9">
    <location>
        <begin position="794"/>
        <end position="912"/>
    </location>
</feature>
<evidence type="ECO:0000256" key="8">
    <source>
        <dbReference type="PROSITE-ProRule" id="PRU00782"/>
    </source>
</evidence>
<dbReference type="PROSITE" id="PS51844">
    <property type="entry name" value="SH3_LIKE"/>
    <property type="match status" value="1"/>
</dbReference>
<protein>
    <recommendedName>
        <fullName evidence="14">Myosin motor domain-containing protein</fullName>
    </recommendedName>
</protein>
<keyword evidence="13" id="KW-1185">Reference proteome</keyword>
<gene>
    <name evidence="12" type="ORF">WICMUC_003903</name>
</gene>
<feature type="coiled-coil region" evidence="9">
    <location>
        <begin position="1381"/>
        <end position="1449"/>
    </location>
</feature>
<dbReference type="InterPro" id="IPR036961">
    <property type="entry name" value="Kinesin_motor_dom_sf"/>
</dbReference>
<evidence type="ECO:0000256" key="2">
    <source>
        <dbReference type="ARBA" id="ARBA00022741"/>
    </source>
</evidence>
<feature type="coiled-coil region" evidence="9">
    <location>
        <begin position="1630"/>
        <end position="1713"/>
    </location>
</feature>
<dbReference type="Gene3D" id="3.40.850.10">
    <property type="entry name" value="Kinesin motor domain"/>
    <property type="match status" value="1"/>
</dbReference>
<feature type="coiled-coil region" evidence="9">
    <location>
        <begin position="1478"/>
        <end position="1604"/>
    </location>
</feature>
<comment type="similarity">
    <text evidence="1 8">Belongs to the TRAFAC class myosin-kinesin ATPase superfamily. Myosin family.</text>
</comment>
<dbReference type="OrthoDB" id="6108017at2759"/>
<dbReference type="Gene3D" id="1.20.58.530">
    <property type="match status" value="1"/>
</dbReference>
<dbReference type="CDD" id="cd01377">
    <property type="entry name" value="MYSc_class_II"/>
    <property type="match status" value="1"/>
</dbReference>